<reference evidence="9 10" key="1">
    <citation type="journal article" date="2014" name="Antonie Van Leeuwenhoek">
        <title>Oenococcus alcoholitolerans sp. nov., a lactic acid bacteria isolated from cachaca and ethanol fermentation processes.</title>
        <authorList>
            <person name="Badotti F."/>
            <person name="Moreira A.P."/>
            <person name="Tonon L.A."/>
            <person name="de Lucena B.T."/>
            <person name="Gomes Fde C."/>
            <person name="Kruger R."/>
            <person name="Thompson C.C."/>
            <person name="de Morais M.A.Jr."/>
            <person name="Rosa C.A."/>
            <person name="Thompson F.L."/>
        </authorList>
    </citation>
    <scope>NUCLEOTIDE SEQUENCE [LARGE SCALE GENOMIC DNA]</scope>
    <source>
        <strain evidence="9 10">UFRJ-M7.2.18</strain>
    </source>
</reference>
<evidence type="ECO:0000256" key="8">
    <source>
        <dbReference type="SAM" id="Phobius"/>
    </source>
</evidence>
<evidence type="ECO:0000256" key="4">
    <source>
        <dbReference type="ARBA" id="ARBA00022475"/>
    </source>
</evidence>
<feature type="transmembrane region" description="Helical" evidence="8">
    <location>
        <begin position="35"/>
        <end position="56"/>
    </location>
</feature>
<proteinExistence type="inferred from homology"/>
<evidence type="ECO:0000256" key="6">
    <source>
        <dbReference type="ARBA" id="ARBA00022989"/>
    </source>
</evidence>
<evidence type="ECO:0000256" key="2">
    <source>
        <dbReference type="ARBA" id="ARBA00006669"/>
    </source>
</evidence>
<comment type="caution">
    <text evidence="9">The sequence shown here is derived from an EMBL/GenBank/DDBJ whole genome shotgun (WGS) entry which is preliminary data.</text>
</comment>
<evidence type="ECO:0000256" key="5">
    <source>
        <dbReference type="ARBA" id="ARBA00022692"/>
    </source>
</evidence>
<keyword evidence="7 8" id="KW-0472">Membrane</keyword>
<dbReference type="Pfam" id="PF04973">
    <property type="entry name" value="NMN_transporter"/>
    <property type="match status" value="1"/>
</dbReference>
<evidence type="ECO:0000313" key="9">
    <source>
        <dbReference type="EMBL" id="KGO31724.1"/>
    </source>
</evidence>
<feature type="transmembrane region" description="Helical" evidence="8">
    <location>
        <begin position="206"/>
        <end position="223"/>
    </location>
</feature>
<dbReference type="PANTHER" id="PTHR36122:SF2">
    <property type="entry name" value="NICOTINAMIDE RIBOSIDE TRANSPORTER PNUC"/>
    <property type="match status" value="1"/>
</dbReference>
<feature type="transmembrane region" description="Helical" evidence="8">
    <location>
        <begin position="12"/>
        <end position="29"/>
    </location>
</feature>
<keyword evidence="5 8" id="KW-0812">Transmembrane</keyword>
<keyword evidence="4" id="KW-1003">Cell membrane</keyword>
<sequence>MVQKRIKKWPVPAWTIWWFGFGFQLALFLQGHINLLAFITLLATLAGLLCTCAMMIGRPINGLFGLISAVGFIYVNYSAGHFASVLDQFVFVALIDIPLMISWRSWGQNFKSKVRTLSTQGFVITVVSILIAWGVLYELYVLLKDTNPVWDSLVLAIGATASLLCTLHFSNTYTLWLAEDVVNVILWFTANMAGYTQAALPMLVSTILYTATAVYGKFFSVWAKAEQPKPLEQEQAVASQKN</sequence>
<dbReference type="PANTHER" id="PTHR36122">
    <property type="entry name" value="NICOTINAMIDE RIBOSIDE TRANSPORTER PNUC"/>
    <property type="match status" value="1"/>
</dbReference>
<feature type="transmembrane region" description="Helical" evidence="8">
    <location>
        <begin position="119"/>
        <end position="143"/>
    </location>
</feature>
<keyword evidence="6 8" id="KW-1133">Transmembrane helix</keyword>
<accession>A0ABR4XQV4</accession>
<keyword evidence="3" id="KW-0813">Transport</keyword>
<dbReference type="NCBIfam" id="TIGR01528">
    <property type="entry name" value="NMN_trans_PnuC"/>
    <property type="match status" value="1"/>
</dbReference>
<name>A0ABR4XQV4_9LACO</name>
<feature type="transmembrane region" description="Helical" evidence="8">
    <location>
        <begin position="63"/>
        <end position="83"/>
    </location>
</feature>
<keyword evidence="10" id="KW-1185">Reference proteome</keyword>
<comment type="similarity">
    <text evidence="2">Belongs to the nicotinamide ribonucleoside (NR) uptake permease (TC 4.B.1) family.</text>
</comment>
<protein>
    <recommendedName>
        <fullName evidence="11">Nicotinamide mononucleotide transporter</fullName>
    </recommendedName>
</protein>
<comment type="subcellular location">
    <subcellularLocation>
        <location evidence="1">Cell membrane</location>
        <topology evidence="1">Multi-pass membrane protein</topology>
    </subcellularLocation>
</comment>
<feature type="transmembrane region" description="Helical" evidence="8">
    <location>
        <begin position="149"/>
        <end position="169"/>
    </location>
</feature>
<gene>
    <name evidence="9" type="ORF">Q757_05455</name>
</gene>
<feature type="transmembrane region" description="Helical" evidence="8">
    <location>
        <begin position="89"/>
        <end position="107"/>
    </location>
</feature>
<dbReference type="InterPro" id="IPR006419">
    <property type="entry name" value="NMN_transpt_PnuC"/>
</dbReference>
<organism evidence="9 10">
    <name type="scientific">Oenococcus alcoholitolerans</name>
    <dbReference type="NCBI Taxonomy" id="931074"/>
    <lineage>
        <taxon>Bacteria</taxon>
        <taxon>Bacillati</taxon>
        <taxon>Bacillota</taxon>
        <taxon>Bacilli</taxon>
        <taxon>Lactobacillales</taxon>
        <taxon>Lactobacillaceae</taxon>
        <taxon>Oenococcus</taxon>
    </lineage>
</organism>
<dbReference type="EMBL" id="AXCV01000233">
    <property type="protein sequence ID" value="KGO31724.1"/>
    <property type="molecule type" value="Genomic_DNA"/>
</dbReference>
<evidence type="ECO:0000256" key="1">
    <source>
        <dbReference type="ARBA" id="ARBA00004651"/>
    </source>
</evidence>
<evidence type="ECO:0000256" key="3">
    <source>
        <dbReference type="ARBA" id="ARBA00022448"/>
    </source>
</evidence>
<dbReference type="Proteomes" id="UP000030023">
    <property type="component" value="Unassembled WGS sequence"/>
</dbReference>
<evidence type="ECO:0008006" key="11">
    <source>
        <dbReference type="Google" id="ProtNLM"/>
    </source>
</evidence>
<evidence type="ECO:0000313" key="10">
    <source>
        <dbReference type="Proteomes" id="UP000030023"/>
    </source>
</evidence>
<evidence type="ECO:0000256" key="7">
    <source>
        <dbReference type="ARBA" id="ARBA00023136"/>
    </source>
</evidence>